<gene>
    <name evidence="1" type="ORF">MNBD_BACTEROID07-1952</name>
</gene>
<proteinExistence type="predicted"/>
<accession>A0A3B0UHF6</accession>
<protein>
    <recommendedName>
        <fullName evidence="2">DUF4835 domain-containing protein</fullName>
    </recommendedName>
</protein>
<name>A0A3B0UHF6_9ZZZZ</name>
<sequence length="300" mass="34830">MKKTGLFFFFTFLLTTGIFAQEFYCKVQINTQQVQGFDRSVVSNLKTAMTDFMNNRKWSNYSFAPEERIECTLLFTVSQIISSDEFKGTFSIIMQRPVFNTSYRSPLLNMIDKNIRFKYTPSQAMNFSEGTYSDNLTSLLAFYSYMMLGIDFDSFALNGGTVFYQKAMSVVQSAQNSGYTGWQSFENEKNRYHFVEQYLNKAYEPLRTFLYQYHRQGLDVMSGNVFEGRKVILNSLSLLKDVYNKRPGLYDLQLLLDAKRSEIINIFSKATPAEKNAMINILSEVDAPNGTRYREVLRQR</sequence>
<dbReference type="EMBL" id="UOET01000521">
    <property type="protein sequence ID" value="VAW30471.1"/>
    <property type="molecule type" value="Genomic_DNA"/>
</dbReference>
<dbReference type="AlphaFoldDB" id="A0A3B0UHF6"/>
<dbReference type="InterPro" id="IPR032274">
    <property type="entry name" value="DUF4835"/>
</dbReference>
<evidence type="ECO:0008006" key="2">
    <source>
        <dbReference type="Google" id="ProtNLM"/>
    </source>
</evidence>
<evidence type="ECO:0000313" key="1">
    <source>
        <dbReference type="EMBL" id="VAW30471.1"/>
    </source>
</evidence>
<dbReference type="Pfam" id="PF16119">
    <property type="entry name" value="DUF4835"/>
    <property type="match status" value="1"/>
</dbReference>
<organism evidence="1">
    <name type="scientific">hydrothermal vent metagenome</name>
    <dbReference type="NCBI Taxonomy" id="652676"/>
    <lineage>
        <taxon>unclassified sequences</taxon>
        <taxon>metagenomes</taxon>
        <taxon>ecological metagenomes</taxon>
    </lineage>
</organism>
<reference evidence="1" key="1">
    <citation type="submission" date="2018-06" db="EMBL/GenBank/DDBJ databases">
        <authorList>
            <person name="Zhirakovskaya E."/>
        </authorList>
    </citation>
    <scope>NUCLEOTIDE SEQUENCE</scope>
</reference>